<organism evidence="1 2">
    <name type="scientific">Algoriphagus oliviformis</name>
    <dbReference type="NCBI Taxonomy" id="2811231"/>
    <lineage>
        <taxon>Bacteria</taxon>
        <taxon>Pseudomonadati</taxon>
        <taxon>Bacteroidota</taxon>
        <taxon>Cytophagia</taxon>
        <taxon>Cytophagales</taxon>
        <taxon>Cyclobacteriaceae</taxon>
        <taxon>Algoriphagus</taxon>
    </lineage>
</organism>
<sequence>MEDSLHVGNSVRIELANPGNFDWESFKRDFDKREEGDESLSGDVAAGPWTVWNEFQYRRVYRYVDDGLWLQTYYRPMDSTGRSKNAGRVLLDSQNPDYRQMGPLWSDMLMRGRHLSDSLR</sequence>
<accession>A0ABS3C6W1</accession>
<reference evidence="1 2" key="1">
    <citation type="submission" date="2021-03" db="EMBL/GenBank/DDBJ databases">
        <title>novel species isolated from a fishpond in China.</title>
        <authorList>
            <person name="Lu H."/>
            <person name="Cai Z."/>
        </authorList>
    </citation>
    <scope>NUCLEOTIDE SEQUENCE [LARGE SCALE GENOMIC DNA]</scope>
    <source>
        <strain evidence="1 2">H41</strain>
    </source>
</reference>
<dbReference type="RefSeq" id="WP_206578656.1">
    <property type="nucleotide sequence ID" value="NZ_JAFKCT010000005.1"/>
</dbReference>
<gene>
    <name evidence="1" type="ORF">J0A68_13050</name>
</gene>
<keyword evidence="2" id="KW-1185">Reference proteome</keyword>
<comment type="caution">
    <text evidence="1">The sequence shown here is derived from an EMBL/GenBank/DDBJ whole genome shotgun (WGS) entry which is preliminary data.</text>
</comment>
<dbReference type="Proteomes" id="UP000664317">
    <property type="component" value="Unassembled WGS sequence"/>
</dbReference>
<evidence type="ECO:0000313" key="1">
    <source>
        <dbReference type="EMBL" id="MBN7811876.1"/>
    </source>
</evidence>
<name>A0ABS3C6W1_9BACT</name>
<protein>
    <submittedName>
        <fullName evidence="1">Uncharacterized protein</fullName>
    </submittedName>
</protein>
<proteinExistence type="predicted"/>
<evidence type="ECO:0000313" key="2">
    <source>
        <dbReference type="Proteomes" id="UP000664317"/>
    </source>
</evidence>
<dbReference type="EMBL" id="JAFKCT010000005">
    <property type="protein sequence ID" value="MBN7811876.1"/>
    <property type="molecule type" value="Genomic_DNA"/>
</dbReference>